<dbReference type="FunFam" id="1.10.510.10:FF:000862">
    <property type="entry name" value="Tyrosine-protein kinase"/>
    <property type="match status" value="1"/>
</dbReference>
<feature type="compositionally biased region" description="Basic and acidic residues" evidence="10">
    <location>
        <begin position="99"/>
        <end position="124"/>
    </location>
</feature>
<keyword evidence="1 9" id="KW-0808">Transferase</keyword>
<dbReference type="GO" id="GO:0005886">
    <property type="term" value="C:plasma membrane"/>
    <property type="evidence" value="ECO:0000318"/>
    <property type="project" value="GO_Central"/>
</dbReference>
<dbReference type="GO" id="GO:0004715">
    <property type="term" value="F:non-membrane spanning protein tyrosine kinase activity"/>
    <property type="evidence" value="ECO:0000318"/>
    <property type="project" value="GO_Central"/>
</dbReference>
<evidence type="ECO:0000256" key="1">
    <source>
        <dbReference type="ARBA" id="ARBA00022679"/>
    </source>
</evidence>
<dbReference type="KEGG" id="cel:CELE_F59A3.8"/>
<dbReference type="Gene3D" id="3.30.505.10">
    <property type="entry name" value="SH2 domain"/>
    <property type="match status" value="1"/>
</dbReference>
<keyword evidence="7" id="KW-0727">SH2 domain</keyword>
<feature type="compositionally biased region" description="Basic and acidic residues" evidence="10">
    <location>
        <begin position="10"/>
        <end position="46"/>
    </location>
</feature>
<feature type="compositionally biased region" description="Polar residues" evidence="10">
    <location>
        <begin position="140"/>
        <end position="152"/>
    </location>
</feature>
<keyword evidence="3 9" id="KW-0418">Kinase</keyword>
<comment type="catalytic activity">
    <reaction evidence="6 9">
        <text>L-tyrosyl-[protein] + ATP = O-phospho-L-tyrosyl-[protein] + ADP + H(+)</text>
        <dbReference type="Rhea" id="RHEA:10596"/>
        <dbReference type="Rhea" id="RHEA-COMP:10136"/>
        <dbReference type="Rhea" id="RHEA-COMP:20101"/>
        <dbReference type="ChEBI" id="CHEBI:15378"/>
        <dbReference type="ChEBI" id="CHEBI:30616"/>
        <dbReference type="ChEBI" id="CHEBI:46858"/>
        <dbReference type="ChEBI" id="CHEBI:61978"/>
        <dbReference type="ChEBI" id="CHEBI:456216"/>
        <dbReference type="EC" id="2.7.10.2"/>
    </reaction>
</comment>
<dbReference type="CTD" id="186579"/>
<dbReference type="InterPro" id="IPR020635">
    <property type="entry name" value="Tyr_kinase_cat_dom"/>
</dbReference>
<feature type="binding site" evidence="8">
    <location>
        <position position="344"/>
    </location>
    <ligand>
        <name>ATP</name>
        <dbReference type="ChEBI" id="CHEBI:30616"/>
    </ligand>
</feature>
<organism evidence="13 14">
    <name type="scientific">Caenorhabditis elegans</name>
    <dbReference type="NCBI Taxonomy" id="6239"/>
    <lineage>
        <taxon>Eukaryota</taxon>
        <taxon>Metazoa</taxon>
        <taxon>Ecdysozoa</taxon>
        <taxon>Nematoda</taxon>
        <taxon>Chromadorea</taxon>
        <taxon>Rhabditida</taxon>
        <taxon>Rhabditina</taxon>
        <taxon>Rhabditomorpha</taxon>
        <taxon>Rhabditoidea</taxon>
        <taxon>Rhabditidae</taxon>
        <taxon>Peloderinae</taxon>
        <taxon>Caenorhabditis</taxon>
    </lineage>
</organism>
<keyword evidence="2 8" id="KW-0547">Nucleotide-binding</keyword>
<dbReference type="FunFam" id="3.30.505.10:FF:000106">
    <property type="entry name" value="Tyrosine-protein kinase"/>
    <property type="match status" value="1"/>
</dbReference>
<dbReference type="InterPro" id="IPR001245">
    <property type="entry name" value="Ser-Thr/Tyr_kinase_cat_dom"/>
</dbReference>
<evidence type="ECO:0000256" key="10">
    <source>
        <dbReference type="SAM" id="MobiDB-lite"/>
    </source>
</evidence>
<comment type="similarity">
    <text evidence="9">Belongs to the protein kinase superfamily. Tyr protein kinase family.</text>
</comment>
<accession>P91360</accession>
<dbReference type="OrthoDB" id="122279at2759"/>
<evidence type="ECO:0000256" key="2">
    <source>
        <dbReference type="ARBA" id="ARBA00022741"/>
    </source>
</evidence>
<dbReference type="SMR" id="P91360"/>
<dbReference type="HOGENOM" id="CLU_000288_7_2_1"/>
<gene>
    <name evidence="13" type="ORF">CELE_F59A3.8</name>
    <name evidence="13 15" type="ORF">F59A3.8</name>
</gene>
<dbReference type="PIR" id="T29911">
    <property type="entry name" value="T29911"/>
</dbReference>
<dbReference type="Bgee" id="WBGene00019081">
    <property type="expression patterns" value="Expressed in material anatomical entity and 2 other cell types or tissues"/>
</dbReference>
<dbReference type="Gene3D" id="1.10.510.10">
    <property type="entry name" value="Transferase(Phosphotransferase) domain 1"/>
    <property type="match status" value="1"/>
</dbReference>
<dbReference type="PROSITE" id="PS00107">
    <property type="entry name" value="PROTEIN_KINASE_ATP"/>
    <property type="match status" value="1"/>
</dbReference>
<dbReference type="PANTHER" id="PTHR24418">
    <property type="entry name" value="TYROSINE-PROTEIN KINASE"/>
    <property type="match status" value="1"/>
</dbReference>
<dbReference type="GO" id="GO:0007169">
    <property type="term" value="P:cell surface receptor protein tyrosine kinase signaling pathway"/>
    <property type="evidence" value="ECO:0000318"/>
    <property type="project" value="GO_Central"/>
</dbReference>
<proteinExistence type="inferred from homology"/>
<keyword evidence="14" id="KW-1185">Reference proteome</keyword>
<dbReference type="GO" id="GO:0030154">
    <property type="term" value="P:cell differentiation"/>
    <property type="evidence" value="ECO:0000318"/>
    <property type="project" value="GO_Central"/>
</dbReference>
<dbReference type="PROSITE" id="PS50011">
    <property type="entry name" value="PROTEIN_KINASE_DOM"/>
    <property type="match status" value="1"/>
</dbReference>
<keyword evidence="4 8" id="KW-0067">ATP-binding</keyword>
<feature type="compositionally biased region" description="Basic and acidic residues" evidence="10">
    <location>
        <begin position="56"/>
        <end position="68"/>
    </location>
</feature>
<dbReference type="Proteomes" id="UP000001940">
    <property type="component" value="Chromosome I"/>
</dbReference>
<evidence type="ECO:0000256" key="8">
    <source>
        <dbReference type="PROSITE-ProRule" id="PRU10141"/>
    </source>
</evidence>
<dbReference type="SUPFAM" id="SSF56112">
    <property type="entry name" value="Protein kinase-like (PK-like)"/>
    <property type="match status" value="1"/>
</dbReference>
<evidence type="ECO:0000256" key="3">
    <source>
        <dbReference type="ARBA" id="ARBA00022777"/>
    </source>
</evidence>
<dbReference type="EC" id="2.7.10.2" evidence="9"/>
<dbReference type="InterPro" id="IPR008266">
    <property type="entry name" value="Tyr_kinase_AS"/>
</dbReference>
<evidence type="ECO:0000256" key="4">
    <source>
        <dbReference type="ARBA" id="ARBA00022840"/>
    </source>
</evidence>
<evidence type="ECO:0000256" key="6">
    <source>
        <dbReference type="ARBA" id="ARBA00051245"/>
    </source>
</evidence>
<dbReference type="PROSITE" id="PS00109">
    <property type="entry name" value="PROTEIN_KINASE_TYR"/>
    <property type="match status" value="1"/>
</dbReference>
<keyword evidence="5 9" id="KW-0829">Tyrosine-protein kinase</keyword>
<dbReference type="InterPro" id="IPR036860">
    <property type="entry name" value="SH2_dom_sf"/>
</dbReference>
<evidence type="ECO:0000313" key="13">
    <source>
        <dbReference type="EMBL" id="CCD63901.1"/>
    </source>
</evidence>
<evidence type="ECO:0000313" key="14">
    <source>
        <dbReference type="Proteomes" id="UP000001940"/>
    </source>
</evidence>
<dbReference type="PaxDb" id="6239-F59A3.8"/>
<dbReference type="InterPro" id="IPR000980">
    <property type="entry name" value="SH2"/>
</dbReference>
<dbReference type="InParanoid" id="P91360"/>
<dbReference type="RefSeq" id="NP_491620.2">
    <property type="nucleotide sequence ID" value="NM_059219.4"/>
</dbReference>
<dbReference type="OMA" id="ENGQQPH"/>
<reference key="2">
    <citation type="submission" date="2016-02" db="EMBL/GenBank/DDBJ databases">
        <authorList>
            <consortium name="WormBase Consortium"/>
            <person name="WormBase"/>
        </authorList>
    </citation>
    <scope>NUCLEOTIDE SEQUENCE</scope>
    <source>
        <strain>Bristol N2</strain>
    </source>
</reference>
<evidence type="ECO:0000256" key="9">
    <source>
        <dbReference type="RuleBase" id="RU362096"/>
    </source>
</evidence>
<sequence length="577" mass="64946">MARKGTTPWHESREMHTQDDADSSLKEQEKTTNKKEQTTAPPEKKLPTIPGKLPKRSVEPPEESRDQKPAGNKPNLKKSPSNPRIPPGGSHPRKKPKVPNRDPSGKHVNSDKKKPSAEAHDKESLSSPPQTDAGKETTKESASTYGASWKSSKPTLKADLKAMEDYITKMPNFHGYICREDAAQILKHPGDWLVRLSVPPSNDQDKKNKAQNLAKSVERTKGHKSTMQKVFVISVLCKGKALSPAKSNNRNLVIKTNNGKFSIDSVHWLVKLKDLFSHYQGTSAVHKNGEFQLLNPISLSKWEFQHEDTELLAKKLGEGAFGEVRVGRLTTKDPKKKLVEVAVKMLKSSADSVTRDQVEELLHETRIMRKLDHPNVLRSYGVAVLREPLYLMIELCSNGALREYLKENHKTITLADKINFVLGSARGVAYLHSQRILHRDLAVRNILLTEDKTPKVSDFGLAELTDRYEMKEHCKIPVRYLAPETLELFIFTPKTDVFSFGCVIWEIYENGQQPHDGKNAQTIRAQVKKREFLKLSSSAPEALRRLVAEKVFVADPENRCSMTSIVQCVETAEKTVK</sequence>
<dbReference type="InterPro" id="IPR000719">
    <property type="entry name" value="Prot_kinase_dom"/>
</dbReference>
<dbReference type="GO" id="GO:0005102">
    <property type="term" value="F:signaling receptor binding"/>
    <property type="evidence" value="ECO:0000318"/>
    <property type="project" value="GO_Central"/>
</dbReference>
<dbReference type="PRINTS" id="PR00109">
    <property type="entry name" value="TYRKINASE"/>
</dbReference>
<feature type="region of interest" description="Disordered" evidence="10">
    <location>
        <begin position="1"/>
        <end position="152"/>
    </location>
</feature>
<dbReference type="GO" id="GO:0005524">
    <property type="term" value="F:ATP binding"/>
    <property type="evidence" value="ECO:0007669"/>
    <property type="project" value="UniProtKB-UniRule"/>
</dbReference>
<dbReference type="InterPro" id="IPR050198">
    <property type="entry name" value="Non-receptor_tyrosine_kinases"/>
</dbReference>
<dbReference type="UCSC" id="F59A3.8">
    <property type="organism name" value="c. elegans"/>
</dbReference>
<dbReference type="eggNOG" id="KOG0194">
    <property type="taxonomic scope" value="Eukaryota"/>
</dbReference>
<dbReference type="InterPro" id="IPR017441">
    <property type="entry name" value="Protein_kinase_ATP_BS"/>
</dbReference>
<evidence type="ECO:0000256" key="7">
    <source>
        <dbReference type="PROSITE-ProRule" id="PRU00191"/>
    </source>
</evidence>
<dbReference type="FunCoup" id="P91360">
    <property type="interactions" value="4"/>
</dbReference>
<dbReference type="STRING" id="6239.F59A3.8.1"/>
<dbReference type="AlphaFoldDB" id="P91360"/>
<dbReference type="InterPro" id="IPR011009">
    <property type="entry name" value="Kinase-like_dom_sf"/>
</dbReference>
<evidence type="ECO:0000259" key="11">
    <source>
        <dbReference type="PROSITE" id="PS50001"/>
    </source>
</evidence>
<dbReference type="CDD" id="cd00192">
    <property type="entry name" value="PTKc"/>
    <property type="match status" value="1"/>
</dbReference>
<evidence type="ECO:0000256" key="5">
    <source>
        <dbReference type="ARBA" id="ARBA00023137"/>
    </source>
</evidence>
<dbReference type="GeneID" id="186579"/>
<dbReference type="WormBase" id="F59A3.8">
    <property type="protein sequence ID" value="CE30549"/>
    <property type="gene ID" value="WBGene00019081"/>
</dbReference>
<protein>
    <recommendedName>
        <fullName evidence="9">Tyrosine-protein kinase</fullName>
        <ecNumber evidence="9">2.7.10.2</ecNumber>
    </recommendedName>
</protein>
<evidence type="ECO:0000259" key="12">
    <source>
        <dbReference type="PROSITE" id="PS50011"/>
    </source>
</evidence>
<dbReference type="SMART" id="SM00252">
    <property type="entry name" value="SH2"/>
    <property type="match status" value="1"/>
</dbReference>
<dbReference type="PhylomeDB" id="P91360"/>
<name>P91360_CAEEL</name>
<reference evidence="13 14" key="1">
    <citation type="journal article" date="1998" name="Science">
        <title>Genome sequence of the nematode C. elegans: a platform for investigating biology.</title>
        <authorList>
            <consortium name="The C. elegans sequencing consortium"/>
            <person name="Sulson J.E."/>
            <person name="Waterston R."/>
        </authorList>
    </citation>
    <scope>NUCLEOTIDE SEQUENCE [LARGE SCALE GENOMIC DNA]</scope>
    <source>
        <strain evidence="13 14">Bristol N2</strain>
    </source>
</reference>
<dbReference type="SMART" id="SM00219">
    <property type="entry name" value="TyrKc"/>
    <property type="match status" value="1"/>
</dbReference>
<dbReference type="PROSITE" id="PS50001">
    <property type="entry name" value="SH2"/>
    <property type="match status" value="1"/>
</dbReference>
<dbReference type="FunFam" id="3.30.200.20:FF:000703">
    <property type="entry name" value="Tyrosine-protein kinase"/>
    <property type="match status" value="1"/>
</dbReference>
<evidence type="ECO:0000313" key="15">
    <source>
        <dbReference type="WormBase" id="F59A3.8"/>
    </source>
</evidence>
<feature type="domain" description="Protein kinase" evidence="12">
    <location>
        <begin position="310"/>
        <end position="576"/>
    </location>
</feature>
<dbReference type="SUPFAM" id="SSF55550">
    <property type="entry name" value="SH2 domain"/>
    <property type="match status" value="1"/>
</dbReference>
<dbReference type="Gene3D" id="3.30.200.20">
    <property type="entry name" value="Phosphorylase Kinase, domain 1"/>
    <property type="match status" value="1"/>
</dbReference>
<dbReference type="EMBL" id="BX284601">
    <property type="protein sequence ID" value="CCD63901.1"/>
    <property type="molecule type" value="Genomic_DNA"/>
</dbReference>
<dbReference type="AGR" id="WB:WBGene00019081"/>
<feature type="domain" description="SH2" evidence="11">
    <location>
        <begin position="172"/>
        <end position="297"/>
    </location>
</feature>
<dbReference type="Pfam" id="PF07714">
    <property type="entry name" value="PK_Tyr_Ser-Thr"/>
    <property type="match status" value="1"/>
</dbReference>